<keyword evidence="4 5" id="KW-0472">Membrane</keyword>
<proteinExistence type="predicted"/>
<dbReference type="OrthoDB" id="442087at2759"/>
<name>A0A9J6FGQ3_HAELO</name>
<keyword evidence="2 5" id="KW-0812">Transmembrane</keyword>
<evidence type="ECO:0000256" key="5">
    <source>
        <dbReference type="SAM" id="Phobius"/>
    </source>
</evidence>
<dbReference type="EMBL" id="JABSTR010000001">
    <property type="protein sequence ID" value="KAH9361560.1"/>
    <property type="molecule type" value="Genomic_DNA"/>
</dbReference>
<dbReference type="InterPro" id="IPR051100">
    <property type="entry name" value="DnaJ_subfamily_B/C"/>
</dbReference>
<evidence type="ECO:0000256" key="1">
    <source>
        <dbReference type="ARBA" id="ARBA00004167"/>
    </source>
</evidence>
<evidence type="ECO:0000256" key="2">
    <source>
        <dbReference type="ARBA" id="ARBA00022692"/>
    </source>
</evidence>
<evidence type="ECO:0000313" key="8">
    <source>
        <dbReference type="Proteomes" id="UP000821853"/>
    </source>
</evidence>
<comment type="subcellular location">
    <subcellularLocation>
        <location evidence="1">Membrane</location>
        <topology evidence="1">Single-pass membrane protein</topology>
    </subcellularLocation>
</comment>
<evidence type="ECO:0000256" key="4">
    <source>
        <dbReference type="ARBA" id="ARBA00023136"/>
    </source>
</evidence>
<keyword evidence="8" id="KW-1185">Reference proteome</keyword>
<evidence type="ECO:0000313" key="7">
    <source>
        <dbReference type="EMBL" id="KAH9361560.1"/>
    </source>
</evidence>
<dbReference type="PANTHER" id="PTHR43908:SF3">
    <property type="entry name" value="AT29763P-RELATED"/>
    <property type="match status" value="1"/>
</dbReference>
<accession>A0A9J6FGQ3</accession>
<dbReference type="OMA" id="RALEYQM"/>
<reference evidence="7 8" key="1">
    <citation type="journal article" date="2020" name="Cell">
        <title>Large-Scale Comparative Analyses of Tick Genomes Elucidate Their Genetic Diversity and Vector Capacities.</title>
        <authorList>
            <consortium name="Tick Genome and Microbiome Consortium (TIGMIC)"/>
            <person name="Jia N."/>
            <person name="Wang J."/>
            <person name="Shi W."/>
            <person name="Du L."/>
            <person name="Sun Y."/>
            <person name="Zhan W."/>
            <person name="Jiang J.F."/>
            <person name="Wang Q."/>
            <person name="Zhang B."/>
            <person name="Ji P."/>
            <person name="Bell-Sakyi L."/>
            <person name="Cui X.M."/>
            <person name="Yuan T.T."/>
            <person name="Jiang B.G."/>
            <person name="Yang W.F."/>
            <person name="Lam T.T."/>
            <person name="Chang Q.C."/>
            <person name="Ding S.J."/>
            <person name="Wang X.J."/>
            <person name="Zhu J.G."/>
            <person name="Ruan X.D."/>
            <person name="Zhao L."/>
            <person name="Wei J.T."/>
            <person name="Ye R.Z."/>
            <person name="Que T.C."/>
            <person name="Du C.H."/>
            <person name="Zhou Y.H."/>
            <person name="Cheng J.X."/>
            <person name="Dai P.F."/>
            <person name="Guo W.B."/>
            <person name="Han X.H."/>
            <person name="Huang E.J."/>
            <person name="Li L.F."/>
            <person name="Wei W."/>
            <person name="Gao Y.C."/>
            <person name="Liu J.Z."/>
            <person name="Shao H.Z."/>
            <person name="Wang X."/>
            <person name="Wang C.C."/>
            <person name="Yang T.C."/>
            <person name="Huo Q.B."/>
            <person name="Li W."/>
            <person name="Chen H.Y."/>
            <person name="Chen S.E."/>
            <person name="Zhou L.G."/>
            <person name="Ni X.B."/>
            <person name="Tian J.H."/>
            <person name="Sheng Y."/>
            <person name="Liu T."/>
            <person name="Pan Y.S."/>
            <person name="Xia L.Y."/>
            <person name="Li J."/>
            <person name="Zhao F."/>
            <person name="Cao W.C."/>
        </authorList>
    </citation>
    <scope>NUCLEOTIDE SEQUENCE [LARGE SCALE GENOMIC DNA]</scope>
    <source>
        <strain evidence="7">HaeL-2018</strain>
    </source>
</reference>
<feature type="domain" description="DUF1977" evidence="6">
    <location>
        <begin position="32"/>
        <end position="128"/>
    </location>
</feature>
<keyword evidence="3 5" id="KW-1133">Transmembrane helix</keyword>
<dbReference type="VEuPathDB" id="VectorBase:HLOH_059356"/>
<dbReference type="InterPro" id="IPR015399">
    <property type="entry name" value="DUF1977_DnaJ-like"/>
</dbReference>
<evidence type="ECO:0000259" key="6">
    <source>
        <dbReference type="Pfam" id="PF09320"/>
    </source>
</evidence>
<evidence type="ECO:0000256" key="3">
    <source>
        <dbReference type="ARBA" id="ARBA00022989"/>
    </source>
</evidence>
<protein>
    <recommendedName>
        <fullName evidence="6">DUF1977 domain-containing protein</fullName>
    </recommendedName>
</protein>
<organism evidence="7 8">
    <name type="scientific">Haemaphysalis longicornis</name>
    <name type="common">Bush tick</name>
    <dbReference type="NCBI Taxonomy" id="44386"/>
    <lineage>
        <taxon>Eukaryota</taxon>
        <taxon>Metazoa</taxon>
        <taxon>Ecdysozoa</taxon>
        <taxon>Arthropoda</taxon>
        <taxon>Chelicerata</taxon>
        <taxon>Arachnida</taxon>
        <taxon>Acari</taxon>
        <taxon>Parasitiformes</taxon>
        <taxon>Ixodida</taxon>
        <taxon>Ixodoidea</taxon>
        <taxon>Ixodidae</taxon>
        <taxon>Haemaphysalinae</taxon>
        <taxon>Haemaphysalis</taxon>
    </lineage>
</organism>
<dbReference type="GO" id="GO:0071218">
    <property type="term" value="P:cellular response to misfolded protein"/>
    <property type="evidence" value="ECO:0007669"/>
    <property type="project" value="TreeGrafter"/>
</dbReference>
<dbReference type="AlphaFoldDB" id="A0A9J6FGQ3"/>
<dbReference type="Pfam" id="PF09320">
    <property type="entry name" value="DUF1977"/>
    <property type="match status" value="1"/>
</dbReference>
<feature type="transmembrane region" description="Helical" evidence="5">
    <location>
        <begin position="12"/>
        <end position="32"/>
    </location>
</feature>
<dbReference type="Proteomes" id="UP000821853">
    <property type="component" value="Chromosome 1"/>
</dbReference>
<comment type="caution">
    <text evidence="7">The sequence shown here is derived from an EMBL/GenBank/DDBJ whole genome shotgun (WGS) entry which is preliminary data.</text>
</comment>
<dbReference type="PANTHER" id="PTHR43908">
    <property type="entry name" value="AT29763P-RELATED"/>
    <property type="match status" value="1"/>
</dbReference>
<gene>
    <name evidence="7" type="ORF">HPB48_001437</name>
</gene>
<dbReference type="GO" id="GO:0005789">
    <property type="term" value="C:endoplasmic reticulum membrane"/>
    <property type="evidence" value="ECO:0007669"/>
    <property type="project" value="TreeGrafter"/>
</dbReference>
<sequence length="136" mass="16026">MYLLEHNSYSVLLQMMPIIVLVGMSLMSSFLVSDPPYSLVRTAKHQYERKTLNLKLPYYVKDTFMAEYKSNIYRIEMEVEADHIANLRSSCFREKNYKESLLWRAKSLRDSGLEERALEYQMPSCDKLAQLSRVRA</sequence>
<dbReference type="GO" id="GO:0030544">
    <property type="term" value="F:Hsp70 protein binding"/>
    <property type="evidence" value="ECO:0007669"/>
    <property type="project" value="TreeGrafter"/>
</dbReference>